<keyword evidence="2" id="KW-1015">Disulfide bond</keyword>
<evidence type="ECO:0000313" key="5">
    <source>
        <dbReference type="EMBL" id="MBW4768329.1"/>
    </source>
</evidence>
<dbReference type="PANTHER" id="PTHR42852:SF6">
    <property type="entry name" value="THIOL:DISULFIDE INTERCHANGE PROTEIN DSBE"/>
    <property type="match status" value="1"/>
</dbReference>
<name>A0ABS6Y9U0_9BACT</name>
<evidence type="ECO:0000313" key="6">
    <source>
        <dbReference type="Proteomes" id="UP000788426"/>
    </source>
</evidence>
<keyword evidence="6" id="KW-1185">Reference proteome</keyword>
<evidence type="ECO:0000256" key="2">
    <source>
        <dbReference type="ARBA" id="ARBA00023157"/>
    </source>
</evidence>
<dbReference type="PROSITE" id="PS00194">
    <property type="entry name" value="THIOREDOXIN_1"/>
    <property type="match status" value="1"/>
</dbReference>
<proteinExistence type="predicted"/>
<comment type="caution">
    <text evidence="5">The sequence shown here is derived from an EMBL/GenBank/DDBJ whole genome shotgun (WGS) entry which is preliminary data.</text>
</comment>
<evidence type="ECO:0000259" key="4">
    <source>
        <dbReference type="PROSITE" id="PS51352"/>
    </source>
</evidence>
<dbReference type="InterPro" id="IPR000866">
    <property type="entry name" value="AhpC/TSA"/>
</dbReference>
<gene>
    <name evidence="5" type="ORF">KZO38_00905</name>
</gene>
<feature type="domain" description="Thioredoxin" evidence="4">
    <location>
        <begin position="39"/>
        <end position="182"/>
    </location>
</feature>
<dbReference type="CDD" id="cd02966">
    <property type="entry name" value="TlpA_like_family"/>
    <property type="match status" value="1"/>
</dbReference>
<dbReference type="InterPro" id="IPR013766">
    <property type="entry name" value="Thioredoxin_domain"/>
</dbReference>
<dbReference type="EMBL" id="JAHXCT010000001">
    <property type="protein sequence ID" value="MBW4768329.1"/>
    <property type="molecule type" value="Genomic_DNA"/>
</dbReference>
<dbReference type="Proteomes" id="UP000788426">
    <property type="component" value="Unassembled WGS sequence"/>
</dbReference>
<dbReference type="InterPro" id="IPR050553">
    <property type="entry name" value="Thioredoxin_ResA/DsbE_sf"/>
</dbReference>
<reference evidence="5 6" key="1">
    <citation type="submission" date="2021-07" db="EMBL/GenBank/DDBJ databases">
        <title>Genomic diversity and antimicrobial resistance of Prevotella spp. isolated from chronic lung disease airways.</title>
        <authorList>
            <person name="Webb K.A."/>
            <person name="Olagoke O.S."/>
            <person name="Baird T."/>
            <person name="Neill J."/>
            <person name="Pham A."/>
            <person name="Wells T.J."/>
            <person name="Ramsay K.A."/>
            <person name="Bell S.C."/>
            <person name="Sarovich D.S."/>
            <person name="Price E.P."/>
        </authorList>
    </citation>
    <scope>NUCLEOTIDE SEQUENCE [LARGE SCALE GENOMIC DNA]</scope>
    <source>
        <strain evidence="5 6">SCHI0011.S.12</strain>
    </source>
</reference>
<organism evidence="5 6">
    <name type="scientific">Hoylesella nanceiensis</name>
    <dbReference type="NCBI Taxonomy" id="425941"/>
    <lineage>
        <taxon>Bacteria</taxon>
        <taxon>Pseudomonadati</taxon>
        <taxon>Bacteroidota</taxon>
        <taxon>Bacteroidia</taxon>
        <taxon>Bacteroidales</taxon>
        <taxon>Prevotellaceae</taxon>
        <taxon>Hoylesella</taxon>
    </lineage>
</organism>
<keyword evidence="3" id="KW-0676">Redox-active center</keyword>
<dbReference type="PROSITE" id="PS51352">
    <property type="entry name" value="THIOREDOXIN_2"/>
    <property type="match status" value="1"/>
</dbReference>
<dbReference type="InterPro" id="IPR017937">
    <property type="entry name" value="Thioredoxin_CS"/>
</dbReference>
<dbReference type="PANTHER" id="PTHR42852">
    <property type="entry name" value="THIOL:DISULFIDE INTERCHANGE PROTEIN DSBE"/>
    <property type="match status" value="1"/>
</dbReference>
<evidence type="ECO:0000256" key="1">
    <source>
        <dbReference type="ARBA" id="ARBA00022748"/>
    </source>
</evidence>
<protein>
    <submittedName>
        <fullName evidence="5">TlpA family protein disulfide reductase</fullName>
    </submittedName>
</protein>
<sequence length="182" mass="20370">MKYLFFAIIASVCIVGCKKKETKPVVASTEEVSDSTNKAPDVEMIKDFTMTSVDGKKISLKDEVAKHEITIVDFWASWCGPCMHEVPNLVSIYNKYKDSGLGIVGISLDEDEDSWKSAIEENKMSWTQLSDLQGWDNAAARLYGVESIPHILVVNKKGEIIAKDLRGEELKSCIEDQQFCEN</sequence>
<dbReference type="Pfam" id="PF00578">
    <property type="entry name" value="AhpC-TSA"/>
    <property type="match status" value="1"/>
</dbReference>
<evidence type="ECO:0000256" key="3">
    <source>
        <dbReference type="ARBA" id="ARBA00023284"/>
    </source>
</evidence>
<accession>A0ABS6Y9U0</accession>
<keyword evidence="1" id="KW-0201">Cytochrome c-type biogenesis</keyword>